<gene>
    <name evidence="1" type="ORF">PFLUV_G00025600</name>
</gene>
<name>A0A6A5EWZ2_PERFL</name>
<keyword evidence="2" id="KW-1185">Reference proteome</keyword>
<dbReference type="EMBL" id="VHII01000002">
    <property type="protein sequence ID" value="KAF1394347.1"/>
    <property type="molecule type" value="Genomic_DNA"/>
</dbReference>
<accession>A0A6A5EWZ2</accession>
<evidence type="ECO:0000313" key="1">
    <source>
        <dbReference type="EMBL" id="KAF1394347.1"/>
    </source>
</evidence>
<protein>
    <submittedName>
        <fullName evidence="1">Uncharacterized protein</fullName>
    </submittedName>
</protein>
<organism evidence="1 2">
    <name type="scientific">Perca fluviatilis</name>
    <name type="common">European perch</name>
    <dbReference type="NCBI Taxonomy" id="8168"/>
    <lineage>
        <taxon>Eukaryota</taxon>
        <taxon>Metazoa</taxon>
        <taxon>Chordata</taxon>
        <taxon>Craniata</taxon>
        <taxon>Vertebrata</taxon>
        <taxon>Euteleostomi</taxon>
        <taxon>Actinopterygii</taxon>
        <taxon>Neopterygii</taxon>
        <taxon>Teleostei</taxon>
        <taxon>Neoteleostei</taxon>
        <taxon>Acanthomorphata</taxon>
        <taxon>Eupercaria</taxon>
        <taxon>Perciformes</taxon>
        <taxon>Percoidei</taxon>
        <taxon>Percidae</taxon>
        <taxon>Percinae</taxon>
        <taxon>Perca</taxon>
    </lineage>
</organism>
<evidence type="ECO:0000313" key="2">
    <source>
        <dbReference type="Proteomes" id="UP000465112"/>
    </source>
</evidence>
<dbReference type="AlphaFoldDB" id="A0A6A5EWZ2"/>
<sequence length="66" mass="7207">MNYDKFLLGIPLGFYTPSSKELVAPFPSASAPSPTWQTSDQLLGEKVRGPLFSPDCSSRIILCYPA</sequence>
<reference evidence="1 2" key="1">
    <citation type="submission" date="2019-06" db="EMBL/GenBank/DDBJ databases">
        <title>A chromosome-scale genome assembly of the European perch, Perca fluviatilis.</title>
        <authorList>
            <person name="Roques C."/>
            <person name="Zahm M."/>
            <person name="Cabau C."/>
            <person name="Klopp C."/>
            <person name="Bouchez O."/>
            <person name="Donnadieu C."/>
            <person name="Kuhl H."/>
            <person name="Gislard M."/>
            <person name="Guendouz S."/>
            <person name="Journot L."/>
            <person name="Haffray P."/>
            <person name="Bestin A."/>
            <person name="Morvezen R."/>
            <person name="Feron R."/>
            <person name="Wen M."/>
            <person name="Jouanno E."/>
            <person name="Herpin A."/>
            <person name="Schartl M."/>
            <person name="Postlethwait J."/>
            <person name="Schaerlinger B."/>
            <person name="Chardard D."/>
            <person name="Lecocq T."/>
            <person name="Poncet C."/>
            <person name="Jaffrelo L."/>
            <person name="Lampietro C."/>
            <person name="Guiguen Y."/>
        </authorList>
    </citation>
    <scope>NUCLEOTIDE SEQUENCE [LARGE SCALE GENOMIC DNA]</scope>
    <source>
        <tissue evidence="1">Blood</tissue>
    </source>
</reference>
<comment type="caution">
    <text evidence="1">The sequence shown here is derived from an EMBL/GenBank/DDBJ whole genome shotgun (WGS) entry which is preliminary data.</text>
</comment>
<dbReference type="Proteomes" id="UP000465112">
    <property type="component" value="Chromosome 2"/>
</dbReference>
<proteinExistence type="predicted"/>